<accession>A0A0C3AU57</accession>
<keyword evidence="2" id="KW-0813">Transport</keyword>
<evidence type="ECO:0000256" key="2">
    <source>
        <dbReference type="ARBA" id="ARBA00022448"/>
    </source>
</evidence>
<evidence type="ECO:0000256" key="3">
    <source>
        <dbReference type="ARBA" id="ARBA00022692"/>
    </source>
</evidence>
<dbReference type="InterPro" id="IPR036259">
    <property type="entry name" value="MFS_trans_sf"/>
</dbReference>
<proteinExistence type="predicted"/>
<feature type="transmembrane region" description="Helical" evidence="7">
    <location>
        <begin position="344"/>
        <end position="362"/>
    </location>
</feature>
<feature type="transmembrane region" description="Helical" evidence="7">
    <location>
        <begin position="87"/>
        <end position="105"/>
    </location>
</feature>
<dbReference type="InParanoid" id="A0A0C3AU57"/>
<dbReference type="Pfam" id="PF07690">
    <property type="entry name" value="MFS_1"/>
    <property type="match status" value="1"/>
</dbReference>
<sequence length="475" mass="51955">MAPQTPADEETPLLHAQQQKRVRTPLPLRQILILLLLQLAEPLTSQLIRDIGVTHGDETKHSLFFATQALTILHWSRLSDHIGRKPVILIGLFGLSLSMYCFGLSKTFVGLVLSRALNGALNGNVGILKSMVAEITDETNIAQAYAYMPLAWSSGGTLGPLIGGSLSRPADRFPDLFGNVEFFKTYPYFLACAVPATFTAIAWIIMFFFLEETHPRRIPFGKLIRSKFGKKRNTGKSSVSAQSSTETLAGNEHSQAIDENTPLPLRAVLIPRVLIAAGNYAMLSMTEIAFRTVQPLFYSTPIELGGLGLDPPLIGNILSTYGLLNGVFQIFFFRPLHDRFGSKAIYTTAMLSGIPLILTFPLIHALGNVYGVNWAVWCMIGLQVVFSVALNVGYSCIFIYIAASSPNRGSLGATNGVAQMVVSIMRTFGPGSAASVFSISIERPGNWWIVHSFLMAFVFVSIGASLLLPRKLWKN</sequence>
<keyword evidence="4 7" id="KW-1133">Transmembrane helix</keyword>
<gene>
    <name evidence="9" type="ORF">SCLCIDRAFT_20408</name>
</gene>
<dbReference type="PANTHER" id="PTHR23504">
    <property type="entry name" value="MAJOR FACILITATOR SUPERFAMILY DOMAIN-CONTAINING PROTEIN 10"/>
    <property type="match status" value="1"/>
</dbReference>
<dbReference type="InterPro" id="IPR011701">
    <property type="entry name" value="MFS"/>
</dbReference>
<keyword evidence="5 7" id="KW-0472">Membrane</keyword>
<evidence type="ECO:0000256" key="5">
    <source>
        <dbReference type="ARBA" id="ARBA00023136"/>
    </source>
</evidence>
<dbReference type="GO" id="GO:0016020">
    <property type="term" value="C:membrane"/>
    <property type="evidence" value="ECO:0007669"/>
    <property type="project" value="UniProtKB-SubCell"/>
</dbReference>
<organism evidence="9 10">
    <name type="scientific">Scleroderma citrinum Foug A</name>
    <dbReference type="NCBI Taxonomy" id="1036808"/>
    <lineage>
        <taxon>Eukaryota</taxon>
        <taxon>Fungi</taxon>
        <taxon>Dikarya</taxon>
        <taxon>Basidiomycota</taxon>
        <taxon>Agaricomycotina</taxon>
        <taxon>Agaricomycetes</taxon>
        <taxon>Agaricomycetidae</taxon>
        <taxon>Boletales</taxon>
        <taxon>Sclerodermatineae</taxon>
        <taxon>Sclerodermataceae</taxon>
        <taxon>Scleroderma</taxon>
    </lineage>
</organism>
<dbReference type="OrthoDB" id="419616at2759"/>
<name>A0A0C3AU57_9AGAM</name>
<keyword evidence="10" id="KW-1185">Reference proteome</keyword>
<dbReference type="InterPro" id="IPR020846">
    <property type="entry name" value="MFS_dom"/>
</dbReference>
<evidence type="ECO:0000259" key="8">
    <source>
        <dbReference type="PROSITE" id="PS50850"/>
    </source>
</evidence>
<feature type="transmembrane region" description="Helical" evidence="7">
    <location>
        <begin position="186"/>
        <end position="210"/>
    </location>
</feature>
<reference evidence="9 10" key="1">
    <citation type="submission" date="2014-04" db="EMBL/GenBank/DDBJ databases">
        <authorList>
            <consortium name="DOE Joint Genome Institute"/>
            <person name="Kuo A."/>
            <person name="Kohler A."/>
            <person name="Nagy L.G."/>
            <person name="Floudas D."/>
            <person name="Copeland A."/>
            <person name="Barry K.W."/>
            <person name="Cichocki N."/>
            <person name="Veneault-Fourrey C."/>
            <person name="LaButti K."/>
            <person name="Lindquist E.A."/>
            <person name="Lipzen A."/>
            <person name="Lundell T."/>
            <person name="Morin E."/>
            <person name="Murat C."/>
            <person name="Sun H."/>
            <person name="Tunlid A."/>
            <person name="Henrissat B."/>
            <person name="Grigoriev I.V."/>
            <person name="Hibbett D.S."/>
            <person name="Martin F."/>
            <person name="Nordberg H.P."/>
            <person name="Cantor M.N."/>
            <person name="Hua S.X."/>
        </authorList>
    </citation>
    <scope>NUCLEOTIDE SEQUENCE [LARGE SCALE GENOMIC DNA]</scope>
    <source>
        <strain evidence="9 10">Foug A</strain>
    </source>
</reference>
<dbReference type="Proteomes" id="UP000053989">
    <property type="component" value="Unassembled WGS sequence"/>
</dbReference>
<feature type="compositionally biased region" description="Polar residues" evidence="6">
    <location>
        <begin position="235"/>
        <end position="255"/>
    </location>
</feature>
<evidence type="ECO:0000256" key="1">
    <source>
        <dbReference type="ARBA" id="ARBA00004141"/>
    </source>
</evidence>
<comment type="subcellular location">
    <subcellularLocation>
        <location evidence="1">Membrane</location>
        <topology evidence="1">Multi-pass membrane protein</topology>
    </subcellularLocation>
</comment>
<feature type="transmembrane region" description="Helical" evidence="7">
    <location>
        <begin position="447"/>
        <end position="468"/>
    </location>
</feature>
<dbReference type="PROSITE" id="PS50850">
    <property type="entry name" value="MFS"/>
    <property type="match status" value="1"/>
</dbReference>
<evidence type="ECO:0000313" key="9">
    <source>
        <dbReference type="EMBL" id="KIM68497.1"/>
    </source>
</evidence>
<evidence type="ECO:0000313" key="10">
    <source>
        <dbReference type="Proteomes" id="UP000053989"/>
    </source>
</evidence>
<dbReference type="HOGENOM" id="CLU_001265_54_6_1"/>
<protein>
    <recommendedName>
        <fullName evidence="8">Major facilitator superfamily (MFS) profile domain-containing protein</fullName>
    </recommendedName>
</protein>
<evidence type="ECO:0000256" key="4">
    <source>
        <dbReference type="ARBA" id="ARBA00022989"/>
    </source>
</evidence>
<feature type="region of interest" description="Disordered" evidence="6">
    <location>
        <begin position="232"/>
        <end position="255"/>
    </location>
</feature>
<dbReference type="EMBL" id="KN822009">
    <property type="protein sequence ID" value="KIM68497.1"/>
    <property type="molecule type" value="Genomic_DNA"/>
</dbReference>
<evidence type="ECO:0000256" key="7">
    <source>
        <dbReference type="SAM" id="Phobius"/>
    </source>
</evidence>
<reference evidence="10" key="2">
    <citation type="submission" date="2015-01" db="EMBL/GenBank/DDBJ databases">
        <title>Evolutionary Origins and Diversification of the Mycorrhizal Mutualists.</title>
        <authorList>
            <consortium name="DOE Joint Genome Institute"/>
            <consortium name="Mycorrhizal Genomics Consortium"/>
            <person name="Kohler A."/>
            <person name="Kuo A."/>
            <person name="Nagy L.G."/>
            <person name="Floudas D."/>
            <person name="Copeland A."/>
            <person name="Barry K.W."/>
            <person name="Cichocki N."/>
            <person name="Veneault-Fourrey C."/>
            <person name="LaButti K."/>
            <person name="Lindquist E.A."/>
            <person name="Lipzen A."/>
            <person name="Lundell T."/>
            <person name="Morin E."/>
            <person name="Murat C."/>
            <person name="Riley R."/>
            <person name="Ohm R."/>
            <person name="Sun H."/>
            <person name="Tunlid A."/>
            <person name="Henrissat B."/>
            <person name="Grigoriev I.V."/>
            <person name="Hibbett D.S."/>
            <person name="Martin F."/>
        </authorList>
    </citation>
    <scope>NUCLEOTIDE SEQUENCE [LARGE SCALE GENOMIC DNA]</scope>
    <source>
        <strain evidence="10">Foug A</strain>
    </source>
</reference>
<dbReference type="PANTHER" id="PTHR23504:SF15">
    <property type="entry name" value="MAJOR FACILITATOR SUPERFAMILY (MFS) PROFILE DOMAIN-CONTAINING PROTEIN"/>
    <property type="match status" value="1"/>
</dbReference>
<evidence type="ECO:0000256" key="6">
    <source>
        <dbReference type="SAM" id="MobiDB-lite"/>
    </source>
</evidence>
<feature type="domain" description="Major facilitator superfamily (MFS) profile" evidence="8">
    <location>
        <begin position="1"/>
        <end position="473"/>
    </location>
</feature>
<keyword evidence="3 7" id="KW-0812">Transmembrane</keyword>
<feature type="transmembrane region" description="Helical" evidence="7">
    <location>
        <begin position="313"/>
        <end position="332"/>
    </location>
</feature>
<dbReference type="Gene3D" id="1.20.1250.20">
    <property type="entry name" value="MFS general substrate transporter like domains"/>
    <property type="match status" value="1"/>
</dbReference>
<dbReference type="SUPFAM" id="SSF103473">
    <property type="entry name" value="MFS general substrate transporter"/>
    <property type="match status" value="1"/>
</dbReference>
<dbReference type="AlphaFoldDB" id="A0A0C3AU57"/>
<dbReference type="GO" id="GO:0022857">
    <property type="term" value="F:transmembrane transporter activity"/>
    <property type="evidence" value="ECO:0007669"/>
    <property type="project" value="InterPro"/>
</dbReference>
<feature type="transmembrane region" description="Helical" evidence="7">
    <location>
        <begin position="374"/>
        <end position="403"/>
    </location>
</feature>